<dbReference type="AlphaFoldDB" id="A0A0B6YY72"/>
<sequence>MFWNEAIFLRGGVNLHFVNREALFILCVDYALFSVVVLFFVLMVMLMTNTYQTQQDLMTSLSMMALSFIFIDLVIANFLV</sequence>
<protein>
    <submittedName>
        <fullName evidence="2">Uncharacterized protein</fullName>
    </submittedName>
</protein>
<gene>
    <name evidence="2" type="primary">ORF40038</name>
</gene>
<keyword evidence="1" id="KW-0472">Membrane</keyword>
<reference evidence="2" key="1">
    <citation type="submission" date="2014-12" db="EMBL/GenBank/DDBJ databases">
        <title>Insight into the proteome of Arion vulgaris.</title>
        <authorList>
            <person name="Aradska J."/>
            <person name="Bulat T."/>
            <person name="Smidak R."/>
            <person name="Sarate P."/>
            <person name="Gangsoo J."/>
            <person name="Sialana F."/>
            <person name="Bilban M."/>
            <person name="Lubec G."/>
        </authorList>
    </citation>
    <scope>NUCLEOTIDE SEQUENCE</scope>
    <source>
        <tissue evidence="2">Skin</tissue>
    </source>
</reference>
<name>A0A0B6YY72_9EUPU</name>
<feature type="transmembrane region" description="Helical" evidence="1">
    <location>
        <begin position="57"/>
        <end position="79"/>
    </location>
</feature>
<accession>A0A0B6YY72</accession>
<evidence type="ECO:0000256" key="1">
    <source>
        <dbReference type="SAM" id="Phobius"/>
    </source>
</evidence>
<organism evidence="2">
    <name type="scientific">Arion vulgaris</name>
    <dbReference type="NCBI Taxonomy" id="1028688"/>
    <lineage>
        <taxon>Eukaryota</taxon>
        <taxon>Metazoa</taxon>
        <taxon>Spiralia</taxon>
        <taxon>Lophotrochozoa</taxon>
        <taxon>Mollusca</taxon>
        <taxon>Gastropoda</taxon>
        <taxon>Heterobranchia</taxon>
        <taxon>Euthyneura</taxon>
        <taxon>Panpulmonata</taxon>
        <taxon>Eupulmonata</taxon>
        <taxon>Stylommatophora</taxon>
        <taxon>Helicina</taxon>
        <taxon>Arionoidea</taxon>
        <taxon>Arionidae</taxon>
        <taxon>Arion</taxon>
    </lineage>
</organism>
<evidence type="ECO:0000313" key="2">
    <source>
        <dbReference type="EMBL" id="CEK60666.1"/>
    </source>
</evidence>
<keyword evidence="1" id="KW-1133">Transmembrane helix</keyword>
<feature type="transmembrane region" description="Helical" evidence="1">
    <location>
        <begin position="22"/>
        <end position="45"/>
    </location>
</feature>
<keyword evidence="1" id="KW-0812">Transmembrane</keyword>
<dbReference type="EMBL" id="HACG01013801">
    <property type="protein sequence ID" value="CEK60666.1"/>
    <property type="molecule type" value="Transcribed_RNA"/>
</dbReference>
<feature type="non-terminal residue" evidence="2">
    <location>
        <position position="80"/>
    </location>
</feature>
<proteinExistence type="predicted"/>